<name>A0A059BL71_EUCGR</name>
<organism evidence="1">
    <name type="scientific">Eucalyptus grandis</name>
    <name type="common">Flooded gum</name>
    <dbReference type="NCBI Taxonomy" id="71139"/>
    <lineage>
        <taxon>Eukaryota</taxon>
        <taxon>Viridiplantae</taxon>
        <taxon>Streptophyta</taxon>
        <taxon>Embryophyta</taxon>
        <taxon>Tracheophyta</taxon>
        <taxon>Spermatophyta</taxon>
        <taxon>Magnoliopsida</taxon>
        <taxon>eudicotyledons</taxon>
        <taxon>Gunneridae</taxon>
        <taxon>Pentapetalae</taxon>
        <taxon>rosids</taxon>
        <taxon>malvids</taxon>
        <taxon>Myrtales</taxon>
        <taxon>Myrtaceae</taxon>
        <taxon>Myrtoideae</taxon>
        <taxon>Eucalypteae</taxon>
        <taxon>Eucalyptus</taxon>
    </lineage>
</organism>
<reference evidence="1" key="1">
    <citation type="submission" date="2013-07" db="EMBL/GenBank/DDBJ databases">
        <title>The genome of Eucalyptus grandis.</title>
        <authorList>
            <person name="Schmutz J."/>
            <person name="Hayes R."/>
            <person name="Myburg A."/>
            <person name="Tuskan G."/>
            <person name="Grattapaglia D."/>
            <person name="Rokhsar D.S."/>
        </authorList>
    </citation>
    <scope>NUCLEOTIDE SEQUENCE</scope>
    <source>
        <tissue evidence="1">Leaf extractions</tissue>
    </source>
</reference>
<dbReference type="EMBL" id="KK198758">
    <property type="protein sequence ID" value="KCW66799.1"/>
    <property type="molecule type" value="Genomic_DNA"/>
</dbReference>
<accession>A0A059BL71</accession>
<gene>
    <name evidence="1" type="ORF">EUGRSUZ_F00568</name>
</gene>
<dbReference type="Gramene" id="KCW66799">
    <property type="protein sequence ID" value="KCW66799"/>
    <property type="gene ID" value="EUGRSUZ_F00568"/>
</dbReference>
<dbReference type="InParanoid" id="A0A059BL71"/>
<evidence type="ECO:0000313" key="1">
    <source>
        <dbReference type="EMBL" id="KCW66799.1"/>
    </source>
</evidence>
<proteinExistence type="predicted"/>
<sequence>MSPAIIFHPIPAIKHHDGNRMDSTIPPIDLLERLTHFGSSPTDFLDKTCVDDFTLYKGRIIARTFTPMLK</sequence>
<dbReference type="AlphaFoldDB" id="A0A059BL71"/>
<protein>
    <submittedName>
        <fullName evidence="1">Uncharacterized protein</fullName>
    </submittedName>
</protein>